<accession>A0A839T5S1</accession>
<reference evidence="1 2" key="1">
    <citation type="submission" date="2020-08" db="EMBL/GenBank/DDBJ databases">
        <title>Genomic Encyclopedia of Type Strains, Phase III (KMG-III): the genomes of soil and plant-associated and newly described type strains.</title>
        <authorList>
            <person name="Whitman W."/>
        </authorList>
    </citation>
    <scope>NUCLEOTIDE SEQUENCE [LARGE SCALE GENOMIC DNA]</scope>
    <source>
        <strain evidence="1 2">CECT 4462</strain>
    </source>
</reference>
<protein>
    <submittedName>
        <fullName evidence="1">Uncharacterized protein</fullName>
    </submittedName>
</protein>
<dbReference type="AlphaFoldDB" id="A0A839T5S1"/>
<proteinExistence type="predicted"/>
<evidence type="ECO:0000313" key="2">
    <source>
        <dbReference type="Proteomes" id="UP000549250"/>
    </source>
</evidence>
<dbReference type="EMBL" id="JACHXI010000015">
    <property type="protein sequence ID" value="MBB3104399.1"/>
    <property type="molecule type" value="Genomic_DNA"/>
</dbReference>
<dbReference type="Proteomes" id="UP000549250">
    <property type="component" value="Unassembled WGS sequence"/>
</dbReference>
<evidence type="ECO:0000313" key="1">
    <source>
        <dbReference type="EMBL" id="MBB3104399.1"/>
    </source>
</evidence>
<gene>
    <name evidence="1" type="ORF">FHR87_002815</name>
</gene>
<dbReference type="RefSeq" id="WP_183167272.1">
    <property type="nucleotide sequence ID" value="NZ_JACHXI010000015.1"/>
</dbReference>
<sequence>MIAKYNLVLNSNLVKAVFEDDDEAQFLNMSQLVNQLLINEYERRQELDLPHTRSSQIPLGSQNE</sequence>
<name>A0A839T5S1_AZOMA</name>
<organism evidence="1 2">
    <name type="scientific">Azomonas macrocytogenes</name>
    <name type="common">Azotobacter macrocytogenes</name>
    <dbReference type="NCBI Taxonomy" id="69962"/>
    <lineage>
        <taxon>Bacteria</taxon>
        <taxon>Pseudomonadati</taxon>
        <taxon>Pseudomonadota</taxon>
        <taxon>Gammaproteobacteria</taxon>
        <taxon>Pseudomonadales</taxon>
        <taxon>Pseudomonadaceae</taxon>
        <taxon>Azomonas</taxon>
    </lineage>
</organism>
<keyword evidence="2" id="KW-1185">Reference proteome</keyword>
<comment type="caution">
    <text evidence="1">The sequence shown here is derived from an EMBL/GenBank/DDBJ whole genome shotgun (WGS) entry which is preliminary data.</text>
</comment>